<evidence type="ECO:0000313" key="8">
    <source>
        <dbReference type="EMBL" id="MBE1236246.1"/>
    </source>
</evidence>
<keyword evidence="9" id="KW-1185">Reference proteome</keyword>
<organism evidence="8 9">
    <name type="scientific">Phaeovibrio sulfidiphilus</name>
    <dbReference type="NCBI Taxonomy" id="1220600"/>
    <lineage>
        <taxon>Bacteria</taxon>
        <taxon>Pseudomonadati</taxon>
        <taxon>Pseudomonadota</taxon>
        <taxon>Alphaproteobacteria</taxon>
        <taxon>Rhodospirillales</taxon>
        <taxon>Rhodospirillaceae</taxon>
        <taxon>Phaeovibrio</taxon>
    </lineage>
</organism>
<dbReference type="RefSeq" id="WP_192533115.1">
    <property type="nucleotide sequence ID" value="NZ_JACZHT010000001.1"/>
</dbReference>
<evidence type="ECO:0000256" key="5">
    <source>
        <dbReference type="ARBA" id="ARBA00035648"/>
    </source>
</evidence>
<dbReference type="Pfam" id="PF08340">
    <property type="entry name" value="YicC-like_C"/>
    <property type="match status" value="1"/>
</dbReference>
<evidence type="ECO:0000256" key="4">
    <source>
        <dbReference type="ARBA" id="ARBA00022801"/>
    </source>
</evidence>
<dbReference type="EMBL" id="JACZHT010000001">
    <property type="protein sequence ID" value="MBE1236246.1"/>
    <property type="molecule type" value="Genomic_DNA"/>
</dbReference>
<dbReference type="NCBIfam" id="TIGR00255">
    <property type="entry name" value="YicC/YloC family endoribonuclease"/>
    <property type="match status" value="1"/>
</dbReference>
<dbReference type="GO" id="GO:0016787">
    <property type="term" value="F:hydrolase activity"/>
    <property type="evidence" value="ECO:0007669"/>
    <property type="project" value="UniProtKB-KW"/>
</dbReference>
<keyword evidence="3" id="KW-0255">Endonuclease</keyword>
<gene>
    <name evidence="8" type="ORF">IHV25_01065</name>
</gene>
<comment type="cofactor">
    <cofactor evidence="1">
        <name>a divalent metal cation</name>
        <dbReference type="ChEBI" id="CHEBI:60240"/>
    </cofactor>
</comment>
<proteinExistence type="inferred from homology"/>
<evidence type="ECO:0000259" key="7">
    <source>
        <dbReference type="Pfam" id="PF08340"/>
    </source>
</evidence>
<dbReference type="Pfam" id="PF03755">
    <property type="entry name" value="YicC-like_N"/>
    <property type="match status" value="1"/>
</dbReference>
<reference evidence="8" key="1">
    <citation type="submission" date="2020-10" db="EMBL/GenBank/DDBJ databases">
        <title>Genome sequence of the unusual species of purple photosynthetic bacteria, Phaeovibrio sulfidiphilus DSM 23193, type strain.</title>
        <authorList>
            <person name="Kyndt J.A."/>
            <person name="Meyer T.E."/>
        </authorList>
    </citation>
    <scope>NUCLEOTIDE SEQUENCE</scope>
    <source>
        <strain evidence="8">DSM 23193</strain>
    </source>
</reference>
<accession>A0A8J6YH76</accession>
<name>A0A8J6YH76_9PROT</name>
<sequence length="297" mass="32737">MALASMTGFARMPGDGAGRRWVWELAGINSKGLDIRLRLPPGSEALEIQARRLIGSRVSRGTVTGTLTLDYRDQDPGYTLNEPLLRQLLDMARTLEPEGVEPPRLDGLLAVRGVLVPVTETLATDTAAKALEQAQMASLEAALGAFLAAREDEGQRLGAVLSGLLDDLEHQTRDAASREALRPEAVRARLERQIEELLSASGTHRISEERLFQELALLALKADVREELDRLRSHIEGARELLDSGEPCGRRLEFLSQELNREANTLCAKSQDVALTRIGMDMKATINQFREQVLNLE</sequence>
<dbReference type="PANTHER" id="PTHR30636">
    <property type="entry name" value="UPF0701 PROTEIN YICC"/>
    <property type="match status" value="1"/>
</dbReference>
<dbReference type="AlphaFoldDB" id="A0A8J6YH76"/>
<comment type="caution">
    <text evidence="8">The sequence shown here is derived from an EMBL/GenBank/DDBJ whole genome shotgun (WGS) entry which is preliminary data.</text>
</comment>
<evidence type="ECO:0000259" key="6">
    <source>
        <dbReference type="Pfam" id="PF03755"/>
    </source>
</evidence>
<keyword evidence="4" id="KW-0378">Hydrolase</keyword>
<dbReference type="InterPro" id="IPR013527">
    <property type="entry name" value="YicC-like_N"/>
</dbReference>
<evidence type="ECO:0000256" key="3">
    <source>
        <dbReference type="ARBA" id="ARBA00022759"/>
    </source>
</evidence>
<feature type="domain" description="Endoribonuclease YicC-like N-terminal" evidence="6">
    <location>
        <begin position="4"/>
        <end position="157"/>
    </location>
</feature>
<dbReference type="GO" id="GO:0004521">
    <property type="term" value="F:RNA endonuclease activity"/>
    <property type="evidence" value="ECO:0007669"/>
    <property type="project" value="InterPro"/>
</dbReference>
<evidence type="ECO:0000256" key="1">
    <source>
        <dbReference type="ARBA" id="ARBA00001968"/>
    </source>
</evidence>
<dbReference type="InterPro" id="IPR013551">
    <property type="entry name" value="YicC-like_C"/>
</dbReference>
<feature type="domain" description="Endoribonuclease YicC-like C-terminal" evidence="7">
    <location>
        <begin position="179"/>
        <end position="297"/>
    </location>
</feature>
<evidence type="ECO:0000313" key="9">
    <source>
        <dbReference type="Proteomes" id="UP000631034"/>
    </source>
</evidence>
<comment type="similarity">
    <text evidence="5">Belongs to the YicC/YloC family.</text>
</comment>
<keyword evidence="2" id="KW-0540">Nuclease</keyword>
<dbReference type="Proteomes" id="UP000631034">
    <property type="component" value="Unassembled WGS sequence"/>
</dbReference>
<evidence type="ECO:0000256" key="2">
    <source>
        <dbReference type="ARBA" id="ARBA00022722"/>
    </source>
</evidence>
<dbReference type="InterPro" id="IPR005229">
    <property type="entry name" value="YicC/YloC-like"/>
</dbReference>
<dbReference type="PANTHER" id="PTHR30636:SF3">
    <property type="entry name" value="UPF0701 PROTEIN YICC"/>
    <property type="match status" value="1"/>
</dbReference>
<protein>
    <submittedName>
        <fullName evidence="8">YicC family protein</fullName>
    </submittedName>
</protein>